<feature type="signal peptide" evidence="1">
    <location>
        <begin position="1"/>
        <end position="32"/>
    </location>
</feature>
<evidence type="ECO:0000256" key="1">
    <source>
        <dbReference type="SAM" id="SignalP"/>
    </source>
</evidence>
<feature type="chain" id="PRO_5046832609" evidence="1">
    <location>
        <begin position="33"/>
        <end position="454"/>
    </location>
</feature>
<sequence>MSNQHVSNHSFARRCCVAVSILATGAGVIAFAPTQPAEAAAAVPQDGLYHVSSPHRLLDTRRTGGAVAAGKTVTIPRSVLTAAGLPTTGVQSVVVNLTVTGTTGTGWGTIFSGSTVPATSNINFSKGWTGAVSSTVALASNSGLSIKVGGTGLSTQVIVDLEGWYSNSTYTPSTGSGLQIGDPERWVDTRTDGGPLPAQSWDTIGMSWDATGDWAGTTPTAVMVNLTALGAKGSGSLSLWNGDENAWPTTSSVNFAKGETSPNTAIVPVRKESDGSYSFGVANTGGQAVNYLVDVLGFYYTGAVMPTFKHVVVAPKRVMSFASIGSNKTASVTLPAAVGDAKVTGGIEGVLTGYRPTSGGYQTIWDGLGAMPKTSNLNSVNGGIRANGFLVRENSDDSLGLTVFNSAGTIKAIVDVTGRFDWTGTISSAVAAQKRQLPAMRVATTSAHRVIGRR</sequence>
<evidence type="ECO:0000313" key="3">
    <source>
        <dbReference type="Proteomes" id="UP001596356"/>
    </source>
</evidence>
<gene>
    <name evidence="2" type="ORF">ACFQBT_03030</name>
</gene>
<name>A0ABW2APN9_9MICO</name>
<accession>A0ABW2APN9</accession>
<comment type="caution">
    <text evidence="2">The sequence shown here is derived from an EMBL/GenBank/DDBJ whole genome shotgun (WGS) entry which is preliminary data.</text>
</comment>
<dbReference type="EMBL" id="JBHSWJ010000002">
    <property type="protein sequence ID" value="MFC6712869.1"/>
    <property type="molecule type" value="Genomic_DNA"/>
</dbReference>
<dbReference type="RefSeq" id="WP_377820322.1">
    <property type="nucleotide sequence ID" value="NZ_JBHSWJ010000002.1"/>
</dbReference>
<keyword evidence="1" id="KW-0732">Signal</keyword>
<proteinExistence type="predicted"/>
<evidence type="ECO:0000313" key="2">
    <source>
        <dbReference type="EMBL" id="MFC6712869.1"/>
    </source>
</evidence>
<dbReference type="Proteomes" id="UP001596356">
    <property type="component" value="Unassembled WGS sequence"/>
</dbReference>
<keyword evidence="3" id="KW-1185">Reference proteome</keyword>
<reference evidence="3" key="1">
    <citation type="journal article" date="2019" name="Int. J. Syst. Evol. Microbiol.">
        <title>The Global Catalogue of Microorganisms (GCM) 10K type strain sequencing project: providing services to taxonomists for standard genome sequencing and annotation.</title>
        <authorList>
            <consortium name="The Broad Institute Genomics Platform"/>
            <consortium name="The Broad Institute Genome Sequencing Center for Infectious Disease"/>
            <person name="Wu L."/>
            <person name="Ma J."/>
        </authorList>
    </citation>
    <scope>NUCLEOTIDE SEQUENCE [LARGE SCALE GENOMIC DNA]</scope>
    <source>
        <strain evidence="3">NBRC 106593</strain>
    </source>
</reference>
<protein>
    <submittedName>
        <fullName evidence="2">Uncharacterized protein</fullName>
    </submittedName>
</protein>
<organism evidence="2 3">
    <name type="scientific">Branchiibius cervicis</name>
    <dbReference type="NCBI Taxonomy" id="908252"/>
    <lineage>
        <taxon>Bacteria</taxon>
        <taxon>Bacillati</taxon>
        <taxon>Actinomycetota</taxon>
        <taxon>Actinomycetes</taxon>
        <taxon>Micrococcales</taxon>
        <taxon>Dermacoccaceae</taxon>
        <taxon>Branchiibius</taxon>
    </lineage>
</organism>